<proteinExistence type="predicted"/>
<feature type="domain" description="Xylose isomerase-like TIM barrel" evidence="1">
    <location>
        <begin position="28"/>
        <end position="284"/>
    </location>
</feature>
<dbReference type="PANTHER" id="PTHR12110">
    <property type="entry name" value="HYDROXYPYRUVATE ISOMERASE"/>
    <property type="match status" value="1"/>
</dbReference>
<evidence type="ECO:0000313" key="2">
    <source>
        <dbReference type="EMBL" id="SFJ48032.1"/>
    </source>
</evidence>
<organism evidence="2 3">
    <name type="scientific">Parapedobacter indicus</name>
    <dbReference type="NCBI Taxonomy" id="1477437"/>
    <lineage>
        <taxon>Bacteria</taxon>
        <taxon>Pseudomonadati</taxon>
        <taxon>Bacteroidota</taxon>
        <taxon>Sphingobacteriia</taxon>
        <taxon>Sphingobacteriales</taxon>
        <taxon>Sphingobacteriaceae</taxon>
        <taxon>Parapedobacter</taxon>
    </lineage>
</organism>
<name>A0A1I3RQ68_9SPHI</name>
<dbReference type="Proteomes" id="UP000198670">
    <property type="component" value="Unassembled WGS sequence"/>
</dbReference>
<dbReference type="InterPro" id="IPR013022">
    <property type="entry name" value="Xyl_isomerase-like_TIM-brl"/>
</dbReference>
<reference evidence="2 3" key="1">
    <citation type="submission" date="2016-10" db="EMBL/GenBank/DDBJ databases">
        <authorList>
            <person name="de Groot N.N."/>
        </authorList>
    </citation>
    <scope>NUCLEOTIDE SEQUENCE [LARGE SCALE GENOMIC DNA]</scope>
    <source>
        <strain evidence="2 3">RK1</strain>
    </source>
</reference>
<sequence length="293" mass="33564">MPKLAVFPKAFMKALCVTGEMTLDEWIDLASTLEIDGLEWYAGFLGMKNPSDWSRYRSRVSDAGLEIPMMCCSPDFTHPDAAFRSEQIQKQKQWIDMTHALGGRYCRVLSGQRRPELSIEEGVKLAVDSIQECLEYARTLDITLILENHYKDDFWKFPEFAQKAAVFCQIVEAIDDPHFGVNYDPSNTFLAGEDPLELLEKVKYRIKTMHASDRYLVGGTLADLRKMEDNAEGYASVLRHGEIGKGLNDYDAIFTTLKAVRFDSWISIEDGVDGMDQLKRSVDFVNRKIRQYW</sequence>
<dbReference type="GO" id="GO:0016853">
    <property type="term" value="F:isomerase activity"/>
    <property type="evidence" value="ECO:0007669"/>
    <property type="project" value="UniProtKB-KW"/>
</dbReference>
<evidence type="ECO:0000259" key="1">
    <source>
        <dbReference type="Pfam" id="PF01261"/>
    </source>
</evidence>
<keyword evidence="2" id="KW-0413">Isomerase</keyword>
<dbReference type="STRING" id="1477437.SAMN05444682_11075"/>
<protein>
    <submittedName>
        <fullName evidence="2">Sugar phosphate isomerase/epimerase</fullName>
    </submittedName>
</protein>
<dbReference type="RefSeq" id="WP_090629545.1">
    <property type="nucleotide sequence ID" value="NZ_FOQO01000010.1"/>
</dbReference>
<dbReference type="InterPro" id="IPR036237">
    <property type="entry name" value="Xyl_isomerase-like_sf"/>
</dbReference>
<dbReference type="EMBL" id="FOQO01000010">
    <property type="protein sequence ID" value="SFJ48032.1"/>
    <property type="molecule type" value="Genomic_DNA"/>
</dbReference>
<accession>A0A1I3RQ68</accession>
<dbReference type="AlphaFoldDB" id="A0A1I3RQ68"/>
<dbReference type="Gene3D" id="3.20.20.150">
    <property type="entry name" value="Divalent-metal-dependent TIM barrel enzymes"/>
    <property type="match status" value="1"/>
</dbReference>
<evidence type="ECO:0000313" key="3">
    <source>
        <dbReference type="Proteomes" id="UP000198670"/>
    </source>
</evidence>
<dbReference type="PANTHER" id="PTHR12110:SF41">
    <property type="entry name" value="INOSOSE DEHYDRATASE"/>
    <property type="match status" value="1"/>
</dbReference>
<keyword evidence="3" id="KW-1185">Reference proteome</keyword>
<gene>
    <name evidence="2" type="ORF">SAMN05444682_11075</name>
</gene>
<dbReference type="Pfam" id="PF01261">
    <property type="entry name" value="AP_endonuc_2"/>
    <property type="match status" value="1"/>
</dbReference>
<dbReference type="OrthoDB" id="9779184at2"/>
<dbReference type="InterPro" id="IPR050312">
    <property type="entry name" value="IolE/XylAMocC-like"/>
</dbReference>
<dbReference type="SUPFAM" id="SSF51658">
    <property type="entry name" value="Xylose isomerase-like"/>
    <property type="match status" value="1"/>
</dbReference>